<sequence>MCELIYEKYYGTNLFIAFLTKKYQIRYAYQKKQKSSD</sequence>
<proteinExistence type="predicted"/>
<name>A0ABY2G1M7_9FLAO</name>
<keyword evidence="2" id="KW-1185">Reference proteome</keyword>
<gene>
    <name evidence="1" type="ORF">BCF50_0936</name>
</gene>
<dbReference type="EMBL" id="SOQW01000001">
    <property type="protein sequence ID" value="TDX95160.1"/>
    <property type="molecule type" value="Genomic_DNA"/>
</dbReference>
<accession>A0ABY2G1M7</accession>
<protein>
    <submittedName>
        <fullName evidence="1">Uncharacterized protein</fullName>
    </submittedName>
</protein>
<evidence type="ECO:0000313" key="2">
    <source>
        <dbReference type="Proteomes" id="UP000295709"/>
    </source>
</evidence>
<evidence type="ECO:0000313" key="1">
    <source>
        <dbReference type="EMBL" id="TDX95160.1"/>
    </source>
</evidence>
<reference evidence="1 2" key="1">
    <citation type="submission" date="2019-03" db="EMBL/GenBank/DDBJ databases">
        <title>Genomic Encyclopedia of Archaeal and Bacterial Type Strains, Phase II (KMG-II): from individual species to whole genera.</title>
        <authorList>
            <person name="Goeker M."/>
        </authorList>
    </citation>
    <scope>NUCLEOTIDE SEQUENCE [LARGE SCALE GENOMIC DNA]</scope>
    <source>
        <strain evidence="1 2">DSM 15235</strain>
    </source>
</reference>
<organism evidence="1 2">
    <name type="scientific">Chryseobacterium daecheongense</name>
    <dbReference type="NCBI Taxonomy" id="192389"/>
    <lineage>
        <taxon>Bacteria</taxon>
        <taxon>Pseudomonadati</taxon>
        <taxon>Bacteroidota</taxon>
        <taxon>Flavobacteriia</taxon>
        <taxon>Flavobacteriales</taxon>
        <taxon>Weeksellaceae</taxon>
        <taxon>Chryseobacterium group</taxon>
        <taxon>Chryseobacterium</taxon>
    </lineage>
</organism>
<dbReference type="Proteomes" id="UP000295709">
    <property type="component" value="Unassembled WGS sequence"/>
</dbReference>
<comment type="caution">
    <text evidence="1">The sequence shown here is derived from an EMBL/GenBank/DDBJ whole genome shotgun (WGS) entry which is preliminary data.</text>
</comment>